<proteinExistence type="predicted"/>
<dbReference type="PATRIC" id="fig|457404.5.peg.3429"/>
<dbReference type="Proteomes" id="UP000003233">
    <property type="component" value="Unassembled WGS sequence"/>
</dbReference>
<reference evidence="2 3" key="1">
    <citation type="submission" date="2012-07" db="EMBL/GenBank/DDBJ databases">
        <title>The Genome Sequence of Fusobacterium ulcerans 12_1B.</title>
        <authorList>
            <consortium name="The Broad Institute Genome Sequencing Platform"/>
            <person name="Earl A."/>
            <person name="Ward D."/>
            <person name="Feldgarden M."/>
            <person name="Gevers D."/>
            <person name="Strauss J."/>
            <person name="Ambrose C.E."/>
            <person name="Allen-Vercoe E."/>
            <person name="Walker B."/>
            <person name="Young S.K."/>
            <person name="Zeng Q."/>
            <person name="Gargeya S."/>
            <person name="Fitzgerald M."/>
            <person name="Haas B."/>
            <person name="Abouelleil A."/>
            <person name="Alvarado L."/>
            <person name="Arachchi H.M."/>
            <person name="Berlin A.M."/>
            <person name="Chapman S.B."/>
            <person name="Goldberg J."/>
            <person name="Griggs A."/>
            <person name="Gujja S."/>
            <person name="Hansen M."/>
            <person name="Howarth C."/>
            <person name="Imamovic A."/>
            <person name="Larimer J."/>
            <person name="McCowen C."/>
            <person name="Montmayeur A."/>
            <person name="Murphy C."/>
            <person name="Neiman D."/>
            <person name="Pearson M."/>
            <person name="Priest M."/>
            <person name="Roberts A."/>
            <person name="Saif S."/>
            <person name="Shea T."/>
            <person name="Sisk P."/>
            <person name="Sykes S."/>
            <person name="Wortman J."/>
            <person name="Nusbaum C."/>
            <person name="Birren B."/>
        </authorList>
    </citation>
    <scope>NUCLEOTIDE SEQUENCE [LARGE SCALE GENOMIC DNA]</scope>
    <source>
        <strain evidence="2 3">12_1B</strain>
    </source>
</reference>
<dbReference type="AlphaFoldDB" id="H1PYE0"/>
<feature type="transmembrane region" description="Helical" evidence="1">
    <location>
        <begin position="12"/>
        <end position="34"/>
    </location>
</feature>
<dbReference type="HOGENOM" id="CLU_1710630_0_0_0"/>
<dbReference type="BioCyc" id="FSP457404-HMP:GTSQ-3487-MONOMER"/>
<keyword evidence="3" id="KW-1185">Reference proteome</keyword>
<accession>H1PYE0</accession>
<evidence type="ECO:0000313" key="2">
    <source>
        <dbReference type="EMBL" id="EHO77440.1"/>
    </source>
</evidence>
<name>H1PYE0_9FUSO</name>
<organism evidence="2 3">
    <name type="scientific">Fusobacterium ulcerans 12-1B</name>
    <dbReference type="NCBI Taxonomy" id="457404"/>
    <lineage>
        <taxon>Bacteria</taxon>
        <taxon>Fusobacteriati</taxon>
        <taxon>Fusobacteriota</taxon>
        <taxon>Fusobacteriia</taxon>
        <taxon>Fusobacteriales</taxon>
        <taxon>Fusobacteriaceae</taxon>
        <taxon>Fusobacterium</taxon>
    </lineage>
</organism>
<protein>
    <submittedName>
        <fullName evidence="2">Uncharacterized protein</fullName>
    </submittedName>
</protein>
<feature type="transmembrane region" description="Helical" evidence="1">
    <location>
        <begin position="88"/>
        <end position="106"/>
    </location>
</feature>
<evidence type="ECO:0000313" key="3">
    <source>
        <dbReference type="Proteomes" id="UP000003233"/>
    </source>
</evidence>
<feature type="transmembrane region" description="Helical" evidence="1">
    <location>
        <begin position="62"/>
        <end position="82"/>
    </location>
</feature>
<gene>
    <name evidence="2" type="ORF">HMPREF0402_03433</name>
</gene>
<feature type="transmembrane region" description="Helical" evidence="1">
    <location>
        <begin position="118"/>
        <end position="136"/>
    </location>
</feature>
<keyword evidence="1" id="KW-0812">Transmembrane</keyword>
<dbReference type="RefSeq" id="WP_008699353.1">
    <property type="nucleotide sequence ID" value="NZ_KE161011.1"/>
</dbReference>
<evidence type="ECO:0000256" key="1">
    <source>
        <dbReference type="SAM" id="Phobius"/>
    </source>
</evidence>
<keyword evidence="1" id="KW-0472">Membrane</keyword>
<sequence length="153" mass="17943">MEEKILESIWGAIYLTVLILPLFYFAGTVMIITIDELKFVKILRITKVKKLLYIFNYNRAKAIKNTIISYIFFLCMFFYLMICLKMRSYPYIAIIGFIWIVSKMLYKVFPDIDRKTIQLILLVLLIVLIILGTGSSNTGEILKLFFESLKTIK</sequence>
<comment type="caution">
    <text evidence="2">The sequence shown here is derived from an EMBL/GenBank/DDBJ whole genome shotgun (WGS) entry which is preliminary data.</text>
</comment>
<keyword evidence="1" id="KW-1133">Transmembrane helix</keyword>
<dbReference type="EMBL" id="AGWJ02000034">
    <property type="protein sequence ID" value="EHO77440.1"/>
    <property type="molecule type" value="Genomic_DNA"/>
</dbReference>